<proteinExistence type="predicted"/>
<evidence type="ECO:0000256" key="1">
    <source>
        <dbReference type="SAM" id="MobiDB-lite"/>
    </source>
</evidence>
<sequence>MHDTSLPAGIEGVGTGVLVNYVFETLVHVTCAQRGVGHPRLSRDARFRPTERLSGSSKAAEGRHYLSQRRSVRVEEGS</sequence>
<keyword evidence="3" id="KW-1185">Reference proteome</keyword>
<accession>A0A2I8VLN3</accession>
<dbReference type="AlphaFoldDB" id="A0A2I8VLN3"/>
<evidence type="ECO:0000313" key="2">
    <source>
        <dbReference type="EMBL" id="AUV82847.1"/>
    </source>
</evidence>
<evidence type="ECO:0000313" key="3">
    <source>
        <dbReference type="Proteomes" id="UP000236584"/>
    </source>
</evidence>
<name>A0A2I8VLN3_9EURY</name>
<dbReference type="EMBL" id="CP026309">
    <property type="protein sequence ID" value="AUV82847.1"/>
    <property type="molecule type" value="Genomic_DNA"/>
</dbReference>
<feature type="compositionally biased region" description="Basic and acidic residues" evidence="1">
    <location>
        <begin position="41"/>
        <end position="51"/>
    </location>
</feature>
<dbReference type="Proteomes" id="UP000236584">
    <property type="component" value="Chromosome"/>
</dbReference>
<gene>
    <name evidence="2" type="ORF">C2R22_15375</name>
</gene>
<reference evidence="2 3" key="1">
    <citation type="submission" date="2018-01" db="EMBL/GenBank/DDBJ databases">
        <title>Complete genome sequence of Salinigranum rubrum GX10T, an extremely halophilic archaeon isolated from a marine solar saltern.</title>
        <authorList>
            <person name="Han S."/>
        </authorList>
    </citation>
    <scope>NUCLEOTIDE SEQUENCE [LARGE SCALE GENOMIC DNA]</scope>
    <source>
        <strain evidence="2 3">GX10</strain>
    </source>
</reference>
<feature type="region of interest" description="Disordered" evidence="1">
    <location>
        <begin position="36"/>
        <end position="78"/>
    </location>
</feature>
<organism evidence="2 3">
    <name type="scientific">Salinigranum rubrum</name>
    <dbReference type="NCBI Taxonomy" id="755307"/>
    <lineage>
        <taxon>Archaea</taxon>
        <taxon>Methanobacteriati</taxon>
        <taxon>Methanobacteriota</taxon>
        <taxon>Stenosarchaea group</taxon>
        <taxon>Halobacteria</taxon>
        <taxon>Halobacteriales</taxon>
        <taxon>Haloferacaceae</taxon>
        <taxon>Salinigranum</taxon>
    </lineage>
</organism>
<dbReference type="KEGG" id="srub:C2R22_15375"/>
<protein>
    <submittedName>
        <fullName evidence="2">Uncharacterized protein</fullName>
    </submittedName>
</protein>